<protein>
    <recommendedName>
        <fullName evidence="1">HTH cro/C1-type domain-containing protein</fullName>
    </recommendedName>
</protein>
<dbReference type="Proteomes" id="UP001642464">
    <property type="component" value="Unassembled WGS sequence"/>
</dbReference>
<reference evidence="2 3" key="1">
    <citation type="submission" date="2024-02" db="EMBL/GenBank/DDBJ databases">
        <authorList>
            <person name="Chen Y."/>
            <person name="Shah S."/>
            <person name="Dougan E. K."/>
            <person name="Thang M."/>
            <person name="Chan C."/>
        </authorList>
    </citation>
    <scope>NUCLEOTIDE SEQUENCE [LARGE SCALE GENOMIC DNA]</scope>
</reference>
<organism evidence="2 3">
    <name type="scientific">Durusdinium trenchii</name>
    <dbReference type="NCBI Taxonomy" id="1381693"/>
    <lineage>
        <taxon>Eukaryota</taxon>
        <taxon>Sar</taxon>
        <taxon>Alveolata</taxon>
        <taxon>Dinophyceae</taxon>
        <taxon>Suessiales</taxon>
        <taxon>Symbiodiniaceae</taxon>
        <taxon>Durusdinium</taxon>
    </lineage>
</organism>
<feature type="non-terminal residue" evidence="2">
    <location>
        <position position="157"/>
    </location>
</feature>
<comment type="caution">
    <text evidence="2">The sequence shown here is derived from an EMBL/GenBank/DDBJ whole genome shotgun (WGS) entry which is preliminary data.</text>
</comment>
<feature type="domain" description="HTH cro/C1-type" evidence="1">
    <location>
        <begin position="19"/>
        <end position="60"/>
    </location>
</feature>
<dbReference type="EMBL" id="CAXAMM010032926">
    <property type="protein sequence ID" value="CAK9070506.1"/>
    <property type="molecule type" value="Genomic_DNA"/>
</dbReference>
<dbReference type="CDD" id="cd00093">
    <property type="entry name" value="HTH_XRE"/>
    <property type="match status" value="1"/>
</dbReference>
<evidence type="ECO:0000313" key="3">
    <source>
        <dbReference type="Proteomes" id="UP001642464"/>
    </source>
</evidence>
<accession>A0ABP0P409</accession>
<dbReference type="InterPro" id="IPR001387">
    <property type="entry name" value="Cro/C1-type_HTH"/>
</dbReference>
<keyword evidence="3" id="KW-1185">Reference proteome</keyword>
<name>A0ABP0P409_9DINO</name>
<proteinExistence type="predicted"/>
<evidence type="ECO:0000313" key="2">
    <source>
        <dbReference type="EMBL" id="CAK9070506.1"/>
    </source>
</evidence>
<sequence length="157" mass="17828">MKLADYLYENSQTPTQLRRMLGVQRRSTVWRYLTGERIPQPTILQKILDLTDGQVTLADFLDTSPPQCAKHVPHPRYGRRMVLPWSPDYPDDDPMGSNDNGPLTAPVVRALDVLGGRARFTRSGVFLLDGRSSDVRRIVQKANEVLRRRGEPTIAYP</sequence>
<dbReference type="PROSITE" id="PS50943">
    <property type="entry name" value="HTH_CROC1"/>
    <property type="match status" value="1"/>
</dbReference>
<evidence type="ECO:0000259" key="1">
    <source>
        <dbReference type="PROSITE" id="PS50943"/>
    </source>
</evidence>
<gene>
    <name evidence="2" type="ORF">SCF082_LOCUS35064</name>
</gene>